<evidence type="ECO:0000313" key="1">
    <source>
        <dbReference type="EMBL" id="GMH18499.1"/>
    </source>
</evidence>
<sequence>MKLLMLPVPEVPEPKEQLSGWMCGIGATADYCADAVLKSQCWRIDAVVTAGFACGTGSICRVWANCGGSLELLISLVFEWCCSSCTVFLNQIC</sequence>
<organism evidence="1 2">
    <name type="scientific">Nepenthes gracilis</name>
    <name type="common">Slender pitcher plant</name>
    <dbReference type="NCBI Taxonomy" id="150966"/>
    <lineage>
        <taxon>Eukaryota</taxon>
        <taxon>Viridiplantae</taxon>
        <taxon>Streptophyta</taxon>
        <taxon>Embryophyta</taxon>
        <taxon>Tracheophyta</taxon>
        <taxon>Spermatophyta</taxon>
        <taxon>Magnoliopsida</taxon>
        <taxon>eudicotyledons</taxon>
        <taxon>Gunneridae</taxon>
        <taxon>Pentapetalae</taxon>
        <taxon>Caryophyllales</taxon>
        <taxon>Nepenthaceae</taxon>
        <taxon>Nepenthes</taxon>
    </lineage>
</organism>
<name>A0AAD3SXG6_NEPGR</name>
<evidence type="ECO:0000313" key="2">
    <source>
        <dbReference type="Proteomes" id="UP001279734"/>
    </source>
</evidence>
<dbReference type="AlphaFoldDB" id="A0AAD3SXG6"/>
<reference evidence="1" key="1">
    <citation type="submission" date="2023-05" db="EMBL/GenBank/DDBJ databases">
        <title>Nepenthes gracilis genome sequencing.</title>
        <authorList>
            <person name="Fukushima K."/>
        </authorList>
    </citation>
    <scope>NUCLEOTIDE SEQUENCE</scope>
    <source>
        <strain evidence="1">SING2019-196</strain>
    </source>
</reference>
<gene>
    <name evidence="1" type="ORF">Nepgr_020340</name>
</gene>
<accession>A0AAD3SXG6</accession>
<keyword evidence="2" id="KW-1185">Reference proteome</keyword>
<comment type="caution">
    <text evidence="1">The sequence shown here is derived from an EMBL/GenBank/DDBJ whole genome shotgun (WGS) entry which is preliminary data.</text>
</comment>
<protein>
    <submittedName>
        <fullName evidence="1">Uncharacterized protein</fullName>
    </submittedName>
</protein>
<proteinExistence type="predicted"/>
<dbReference type="EMBL" id="BSYO01000019">
    <property type="protein sequence ID" value="GMH18499.1"/>
    <property type="molecule type" value="Genomic_DNA"/>
</dbReference>
<dbReference type="Proteomes" id="UP001279734">
    <property type="component" value="Unassembled WGS sequence"/>
</dbReference>